<name>A0A0F3NGE7_ANAPH</name>
<dbReference type="AlphaFoldDB" id="A0A0F3NGE7"/>
<sequence>MFFIRYSGYFFLNNFILLLNSKVIGISTATCHIIPSLTIRKAAHSAIPVLPNPASPHISRL</sequence>
<organism evidence="1 2">
    <name type="scientific">Anaplasma phagocytophilum str. ApNP</name>
    <dbReference type="NCBI Taxonomy" id="1359153"/>
    <lineage>
        <taxon>Bacteria</taxon>
        <taxon>Pseudomonadati</taxon>
        <taxon>Pseudomonadota</taxon>
        <taxon>Alphaproteobacteria</taxon>
        <taxon>Rickettsiales</taxon>
        <taxon>Anaplasmataceae</taxon>
        <taxon>Anaplasma</taxon>
        <taxon>phagocytophilum group</taxon>
    </lineage>
</organism>
<evidence type="ECO:0000313" key="2">
    <source>
        <dbReference type="Proteomes" id="UP000033385"/>
    </source>
</evidence>
<dbReference type="Proteomes" id="UP000033385">
    <property type="component" value="Unassembled WGS sequence"/>
</dbReference>
<gene>
    <name evidence="1" type="ORF">APHNP_0380</name>
</gene>
<evidence type="ECO:0000313" key="1">
    <source>
        <dbReference type="EMBL" id="KJV66777.1"/>
    </source>
</evidence>
<dbReference type="PATRIC" id="fig|1359153.3.peg.394"/>
<protein>
    <submittedName>
        <fullName evidence="1">Uncharacterized protein</fullName>
    </submittedName>
</protein>
<dbReference type="EMBL" id="LANW01000001">
    <property type="protein sequence ID" value="KJV66777.1"/>
    <property type="molecule type" value="Genomic_DNA"/>
</dbReference>
<comment type="caution">
    <text evidence="1">The sequence shown here is derived from an EMBL/GenBank/DDBJ whole genome shotgun (WGS) entry which is preliminary data.</text>
</comment>
<proteinExistence type="predicted"/>
<accession>A0A0F3NGE7</accession>
<reference evidence="1 2" key="1">
    <citation type="submission" date="2015-01" db="EMBL/GenBank/DDBJ databases">
        <title>Genome Sequencing of Rickettsiales.</title>
        <authorList>
            <person name="Daugherty S.C."/>
            <person name="Su Q."/>
            <person name="Abolude K."/>
            <person name="Beier-Sexton M."/>
            <person name="Carlyon J.A."/>
            <person name="Carter R."/>
            <person name="Day N.P."/>
            <person name="Dumler S.J."/>
            <person name="Dyachenko V."/>
            <person name="Godinez A."/>
            <person name="Kurtti T.J."/>
            <person name="Lichay M."/>
            <person name="Mullins K.E."/>
            <person name="Ott S."/>
            <person name="Pappas-Brown V."/>
            <person name="Paris D.H."/>
            <person name="Patel P."/>
            <person name="Richards A.L."/>
            <person name="Sadzewicz L."/>
            <person name="Sears K."/>
            <person name="Seidman D."/>
            <person name="Sengamalay N."/>
            <person name="Stenos J."/>
            <person name="Tallon L.J."/>
            <person name="Vincent G."/>
            <person name="Fraser C.M."/>
            <person name="Munderloh U."/>
            <person name="Dunning-Hotopp J.C."/>
        </authorList>
    </citation>
    <scope>NUCLEOTIDE SEQUENCE [LARGE SCALE GENOMIC DNA]</scope>
    <source>
        <strain evidence="1 2">ApNP</strain>
    </source>
</reference>